<organism evidence="1">
    <name type="scientific">marine sediment metagenome</name>
    <dbReference type="NCBI Taxonomy" id="412755"/>
    <lineage>
        <taxon>unclassified sequences</taxon>
        <taxon>metagenomes</taxon>
        <taxon>ecological metagenomes</taxon>
    </lineage>
</organism>
<dbReference type="EMBL" id="LAZR01066088">
    <property type="protein sequence ID" value="KKK54258.1"/>
    <property type="molecule type" value="Genomic_DNA"/>
</dbReference>
<name>A0A0F8WCE7_9ZZZZ</name>
<comment type="caution">
    <text evidence="1">The sequence shown here is derived from an EMBL/GenBank/DDBJ whole genome shotgun (WGS) entry which is preliminary data.</text>
</comment>
<sequence length="347" mass="38770">ATQSSSIRDEQLYLRKTSGQIGDNKADSVNYWDIIDDDAYDSYGGATDLWGTTWIVAEINSVDFGIDLYVKYFGSAPTDARIDHLQIKVYYTIPATDAEDWLNTNSVTTQDDNDAYVSFDTLTDDTSDWLTLTNFGFVIPVGSTIDGIEVLMDKEATQSSSIRDEQFYLRKTGGQVGVDKADIISYWDTIDDDVYDSYGGSTDLWGTTWTVAEINSANFGIDLYVKYFGSIATDARIDHLQIRVYYTEIASDAEDWLNTNSATTQDDIDTYVSFSTSTDDTSDWLQLTDFGFSIPSGATIDGIEIQIDKETTQSSSIRDEQLYLRKISGQVGVDKADTVNYWDTVIN</sequence>
<dbReference type="AlphaFoldDB" id="A0A0F8WCE7"/>
<evidence type="ECO:0000313" key="1">
    <source>
        <dbReference type="EMBL" id="KKK54258.1"/>
    </source>
</evidence>
<feature type="non-terminal residue" evidence="1">
    <location>
        <position position="1"/>
    </location>
</feature>
<proteinExistence type="predicted"/>
<accession>A0A0F8WCE7</accession>
<reference evidence="1" key="1">
    <citation type="journal article" date="2015" name="Nature">
        <title>Complex archaea that bridge the gap between prokaryotes and eukaryotes.</title>
        <authorList>
            <person name="Spang A."/>
            <person name="Saw J.H."/>
            <person name="Jorgensen S.L."/>
            <person name="Zaremba-Niedzwiedzka K."/>
            <person name="Martijn J."/>
            <person name="Lind A.E."/>
            <person name="van Eijk R."/>
            <person name="Schleper C."/>
            <person name="Guy L."/>
            <person name="Ettema T.J."/>
        </authorList>
    </citation>
    <scope>NUCLEOTIDE SEQUENCE</scope>
</reference>
<feature type="non-terminal residue" evidence="1">
    <location>
        <position position="347"/>
    </location>
</feature>
<gene>
    <name evidence="1" type="ORF">LCGC14_3086550</name>
</gene>
<protein>
    <submittedName>
        <fullName evidence="1">Uncharacterized protein</fullName>
    </submittedName>
</protein>